<keyword evidence="7 11" id="KW-0665">Pyrimidine biosynthesis</keyword>
<feature type="binding site" evidence="11 13">
    <location>
        <position position="221"/>
    </location>
    <ligand>
        <name>[2Fe-2S] cluster</name>
        <dbReference type="ChEBI" id="CHEBI:190135"/>
    </ligand>
</feature>
<accession>A0A5C5E9Z4</accession>
<protein>
    <recommendedName>
        <fullName evidence="11">Dihydroorotate dehydrogenase B (NAD(+)), electron transfer subunit</fullName>
    </recommendedName>
    <alternativeName>
        <fullName evidence="11">Dihydroorotate oxidase B, electron transfer subunit</fullName>
    </alternativeName>
</protein>
<dbReference type="SUPFAM" id="SSF52343">
    <property type="entry name" value="Ferredoxin reductase-like, C-terminal NADP-linked domain"/>
    <property type="match status" value="1"/>
</dbReference>
<evidence type="ECO:0000256" key="11">
    <source>
        <dbReference type="HAMAP-Rule" id="MF_01211"/>
    </source>
</evidence>
<dbReference type="GO" id="GO:0016491">
    <property type="term" value="F:oxidoreductase activity"/>
    <property type="evidence" value="ECO:0007669"/>
    <property type="project" value="InterPro"/>
</dbReference>
<evidence type="ECO:0000256" key="1">
    <source>
        <dbReference type="ARBA" id="ARBA00006422"/>
    </source>
</evidence>
<dbReference type="PANTHER" id="PTHR43513:SF3">
    <property type="entry name" value="DIHYDROOROTATE DEHYDROGENASE B (NAD(+)), ELECTRON TRANSFER SUBUNIT-RELATED"/>
    <property type="match status" value="1"/>
</dbReference>
<dbReference type="GO" id="GO:0046872">
    <property type="term" value="F:metal ion binding"/>
    <property type="evidence" value="ECO:0007669"/>
    <property type="project" value="UniProtKB-KW"/>
</dbReference>
<dbReference type="GO" id="GO:0009055">
    <property type="term" value="F:electron transfer activity"/>
    <property type="evidence" value="ECO:0007669"/>
    <property type="project" value="UniProtKB-UniRule"/>
</dbReference>
<comment type="cofactor">
    <cofactor evidence="13">
        <name>[2Fe-2S] cluster</name>
        <dbReference type="ChEBI" id="CHEBI:190135"/>
    </cofactor>
    <text evidence="13">Binds 1 [2Fe-2S] cluster per subunit.</text>
</comment>
<keyword evidence="3 11" id="KW-0285">Flavoprotein</keyword>
<comment type="caution">
    <text evidence="15">The sequence shown here is derived from an EMBL/GenBank/DDBJ whole genome shotgun (WGS) entry which is preliminary data.</text>
</comment>
<comment type="cofactor">
    <cofactor evidence="11">
        <name>[2Fe-2S] cluster</name>
        <dbReference type="ChEBI" id="CHEBI:190135"/>
    </cofactor>
    <text evidence="11">Binds 1 [2Fe-2S] cluster per subunit.</text>
</comment>
<dbReference type="InterPro" id="IPR008333">
    <property type="entry name" value="Cbr1-like_FAD-bd_dom"/>
</dbReference>
<feature type="binding site" evidence="11 12">
    <location>
        <begin position="52"/>
        <end position="55"/>
    </location>
    <ligand>
        <name>FAD</name>
        <dbReference type="ChEBI" id="CHEBI:57692"/>
    </ligand>
</feature>
<dbReference type="NCBIfam" id="NF000797">
    <property type="entry name" value="PRK00054.1-2"/>
    <property type="match status" value="1"/>
</dbReference>
<gene>
    <name evidence="11" type="primary">pyrK</name>
    <name evidence="15" type="ORF">FHK04_05890</name>
</gene>
<evidence type="ECO:0000256" key="3">
    <source>
        <dbReference type="ARBA" id="ARBA00022630"/>
    </source>
</evidence>
<dbReference type="Gene3D" id="2.40.30.10">
    <property type="entry name" value="Translation factors"/>
    <property type="match status" value="1"/>
</dbReference>
<keyword evidence="5 11" id="KW-0479">Metal-binding</keyword>
<evidence type="ECO:0000256" key="9">
    <source>
        <dbReference type="ARBA" id="ARBA00023004"/>
    </source>
</evidence>
<feature type="domain" description="FAD-binding FR-type" evidence="14">
    <location>
        <begin position="2"/>
        <end position="101"/>
    </location>
</feature>
<dbReference type="PROSITE" id="PS51384">
    <property type="entry name" value="FAD_FR"/>
    <property type="match status" value="1"/>
</dbReference>
<dbReference type="CDD" id="cd06218">
    <property type="entry name" value="DHOD_e_trans"/>
    <property type="match status" value="1"/>
</dbReference>
<dbReference type="UniPathway" id="UPA00070">
    <property type="reaction ID" value="UER00945"/>
</dbReference>
<feature type="binding site" evidence="11 13">
    <location>
        <position position="246"/>
    </location>
    <ligand>
        <name>[2Fe-2S] cluster</name>
        <dbReference type="ChEBI" id="CHEBI:190135"/>
    </ligand>
</feature>
<evidence type="ECO:0000256" key="2">
    <source>
        <dbReference type="ARBA" id="ARBA00022448"/>
    </source>
</evidence>
<evidence type="ECO:0000313" key="15">
    <source>
        <dbReference type="EMBL" id="TNV69630.1"/>
    </source>
</evidence>
<dbReference type="InterPro" id="IPR017927">
    <property type="entry name" value="FAD-bd_FR_type"/>
</dbReference>
<dbReference type="SUPFAM" id="SSF63380">
    <property type="entry name" value="Riboflavin synthase domain-like"/>
    <property type="match status" value="1"/>
</dbReference>
<dbReference type="AlphaFoldDB" id="A0A5C5E9Z4"/>
<keyword evidence="16" id="KW-1185">Reference proteome</keyword>
<proteinExistence type="inferred from homology"/>
<evidence type="ECO:0000259" key="14">
    <source>
        <dbReference type="PROSITE" id="PS51384"/>
    </source>
</evidence>
<comment type="function">
    <text evidence="11">Responsible for channeling the electrons from the oxidation of dihydroorotate from the FMN redox center in the PyrD type B subunit to the ultimate electron acceptor NAD(+).</text>
</comment>
<dbReference type="EMBL" id="VENO01000002">
    <property type="protein sequence ID" value="TNV69630.1"/>
    <property type="molecule type" value="Genomic_DNA"/>
</dbReference>
<dbReference type="Proteomes" id="UP000313395">
    <property type="component" value="Unassembled WGS sequence"/>
</dbReference>
<comment type="cofactor">
    <cofactor evidence="11 12">
        <name>FAD</name>
        <dbReference type="ChEBI" id="CHEBI:57692"/>
    </cofactor>
    <text evidence="11 12">Binds 1 FAD per subunit.</text>
</comment>
<comment type="subunit">
    <text evidence="11">Heterotetramer of 2 PyrK and 2 PyrD type B subunits.</text>
</comment>
<feature type="binding site" evidence="11 13">
    <location>
        <position position="226"/>
    </location>
    <ligand>
        <name>[2Fe-2S] cluster</name>
        <dbReference type="ChEBI" id="CHEBI:190135"/>
    </ligand>
</feature>
<evidence type="ECO:0000256" key="8">
    <source>
        <dbReference type="ARBA" id="ARBA00022982"/>
    </source>
</evidence>
<reference evidence="15 16" key="1">
    <citation type="submission" date="2019-06" db="EMBL/GenBank/DDBJ databases">
        <title>Description Trichococcus psychrophilus sp. nov., isolated from a cold spring, by genomic and phenotypic analyses.</title>
        <authorList>
            <person name="Zakharyuk A."/>
        </authorList>
    </citation>
    <scope>NUCLEOTIDE SEQUENCE [LARGE SCALE GENOMIC DNA]</scope>
    <source>
        <strain evidence="15 16">SKBG</strain>
    </source>
</reference>
<dbReference type="Gene3D" id="3.40.50.80">
    <property type="entry name" value="Nucleotide-binding domain of ferredoxin-NADP reductase (FNR) module"/>
    <property type="match status" value="1"/>
</dbReference>
<feature type="binding site" evidence="11 12">
    <location>
        <begin position="76"/>
        <end position="77"/>
    </location>
    <ligand>
        <name>FAD</name>
        <dbReference type="ChEBI" id="CHEBI:57692"/>
    </ligand>
</feature>
<keyword evidence="8 11" id="KW-0249">Electron transport</keyword>
<dbReference type="Gene3D" id="2.10.240.10">
    <property type="entry name" value="Dihydroorotate dehydrogenase, electron transfer subunit"/>
    <property type="match status" value="1"/>
</dbReference>
<dbReference type="HAMAP" id="MF_01211">
    <property type="entry name" value="DHODB_Fe_S_bind"/>
    <property type="match status" value="1"/>
</dbReference>
<evidence type="ECO:0000256" key="10">
    <source>
        <dbReference type="ARBA" id="ARBA00023014"/>
    </source>
</evidence>
<dbReference type="InterPro" id="IPR012165">
    <property type="entry name" value="Cyt_c3_hydrogenase_gsu"/>
</dbReference>
<dbReference type="InterPro" id="IPR019480">
    <property type="entry name" value="Dihydroorotate_DH_Fe-S-bd"/>
</dbReference>
<dbReference type="Pfam" id="PF00970">
    <property type="entry name" value="FAD_binding_6"/>
    <property type="match status" value="1"/>
</dbReference>
<dbReference type="PIRSF" id="PIRSF006816">
    <property type="entry name" value="Cyc3_hyd_g"/>
    <property type="match status" value="1"/>
</dbReference>
<feature type="binding site" evidence="11 12">
    <location>
        <begin position="69"/>
        <end position="71"/>
    </location>
    <ligand>
        <name>FAD</name>
        <dbReference type="ChEBI" id="CHEBI:57692"/>
    </ligand>
</feature>
<dbReference type="PANTHER" id="PTHR43513">
    <property type="entry name" value="DIHYDROOROTATE DEHYDROGENASE B (NAD(+)), ELECTRON TRANSFER SUBUNIT"/>
    <property type="match status" value="1"/>
</dbReference>
<evidence type="ECO:0000313" key="16">
    <source>
        <dbReference type="Proteomes" id="UP000313395"/>
    </source>
</evidence>
<dbReference type="InterPro" id="IPR017938">
    <property type="entry name" value="Riboflavin_synthase-like_b-brl"/>
</dbReference>
<keyword evidence="10 11" id="KW-0411">Iron-sulfur</keyword>
<keyword evidence="6 11" id="KW-0274">FAD</keyword>
<keyword evidence="9 11" id="KW-0408">Iron</keyword>
<dbReference type="GO" id="GO:0050660">
    <property type="term" value="F:flavin adenine dinucleotide binding"/>
    <property type="evidence" value="ECO:0007669"/>
    <property type="project" value="InterPro"/>
</dbReference>
<dbReference type="Pfam" id="PF10418">
    <property type="entry name" value="DHODB_Fe-S_bind"/>
    <property type="match status" value="1"/>
</dbReference>
<evidence type="ECO:0000256" key="4">
    <source>
        <dbReference type="ARBA" id="ARBA00022714"/>
    </source>
</evidence>
<evidence type="ECO:0000256" key="5">
    <source>
        <dbReference type="ARBA" id="ARBA00022723"/>
    </source>
</evidence>
<dbReference type="InterPro" id="IPR037117">
    <property type="entry name" value="Dihydroorotate_DH_ele_sf"/>
</dbReference>
<keyword evidence="2 11" id="KW-0813">Transport</keyword>
<comment type="pathway">
    <text evidence="11">Pyrimidine metabolism; UMP biosynthesis via de novo pathway; orotate from (S)-dihydroorotate (NAD(+) route): step 1/1.</text>
</comment>
<organism evidence="15 16">
    <name type="scientific">Trichococcus shcherbakoviae subsp. psychrophilus</name>
    <dbReference type="NCBI Taxonomy" id="2585775"/>
    <lineage>
        <taxon>Bacteria</taxon>
        <taxon>Bacillati</taxon>
        <taxon>Bacillota</taxon>
        <taxon>Bacilli</taxon>
        <taxon>Lactobacillales</taxon>
        <taxon>Carnobacteriaceae</taxon>
        <taxon>Trichococcus</taxon>
    </lineage>
</organism>
<evidence type="ECO:0000256" key="12">
    <source>
        <dbReference type="PIRSR" id="PIRSR006816-1"/>
    </source>
</evidence>
<name>A0A5C5E9Z4_9LACT</name>
<evidence type="ECO:0000256" key="13">
    <source>
        <dbReference type="PIRSR" id="PIRSR006816-2"/>
    </source>
</evidence>
<comment type="similarity">
    <text evidence="1 11">Belongs to the PyrK family.</text>
</comment>
<dbReference type="InterPro" id="IPR039261">
    <property type="entry name" value="FNR_nucleotide-bd"/>
</dbReference>
<keyword evidence="4 11" id="KW-0001">2Fe-2S</keyword>
<dbReference type="GO" id="GO:0051537">
    <property type="term" value="F:2 iron, 2 sulfur cluster binding"/>
    <property type="evidence" value="ECO:0007669"/>
    <property type="project" value="UniProtKB-KW"/>
</dbReference>
<evidence type="ECO:0000256" key="7">
    <source>
        <dbReference type="ARBA" id="ARBA00022975"/>
    </source>
</evidence>
<feature type="binding site" evidence="11 13">
    <location>
        <position position="229"/>
    </location>
    <ligand>
        <name>[2Fe-2S] cluster</name>
        <dbReference type="ChEBI" id="CHEBI:190135"/>
    </ligand>
</feature>
<dbReference type="NCBIfam" id="NF000799">
    <property type="entry name" value="PRK00054.1-4"/>
    <property type="match status" value="1"/>
</dbReference>
<evidence type="ECO:0000256" key="6">
    <source>
        <dbReference type="ARBA" id="ARBA00022827"/>
    </source>
</evidence>
<dbReference type="InterPro" id="IPR023455">
    <property type="entry name" value="Dihydroorotate_DHASE_ETsu"/>
</dbReference>
<dbReference type="GO" id="GO:0044205">
    <property type="term" value="P:'de novo' UMP biosynthetic process"/>
    <property type="evidence" value="ECO:0007669"/>
    <property type="project" value="UniProtKB-UniRule"/>
</dbReference>
<sequence length="259" mass="28180">MMSQAMMTVVSQTEIAKDIFELRLKGALVNEMGAPDQFLHIRVPGDELLLRRPISIASIDAEKEECVIIYRTEGKGTTIISQLTAGDELDILGPLGNGYPIDMLEEGQNALLIGGGIGVPPLYELAKQLHAKGINVVSCFGFKNKEEVFYEEEFAAFGKVNIATDDGSYGKQGFVTQYFDELDGFVPDAVFACGPKGLLVAVAKTFDPSKTYLSLEERMACGIGACYGCVCDKKNSTSAYDNYRVCVEGPVFRAEEIVL</sequence>
<dbReference type="InterPro" id="IPR050353">
    <property type="entry name" value="PyrK_electron_transfer"/>
</dbReference>